<name>A0ABD3ESB8_9LAMI</name>
<keyword evidence="3" id="KW-1185">Reference proteome</keyword>
<evidence type="ECO:0000313" key="2">
    <source>
        <dbReference type="EMBL" id="KAL3655915.1"/>
    </source>
</evidence>
<evidence type="ECO:0000313" key="3">
    <source>
        <dbReference type="Proteomes" id="UP001632038"/>
    </source>
</evidence>
<evidence type="ECO:0000256" key="1">
    <source>
        <dbReference type="SAM" id="MobiDB-lite"/>
    </source>
</evidence>
<comment type="caution">
    <text evidence="2">The sequence shown here is derived from an EMBL/GenBank/DDBJ whole genome shotgun (WGS) entry which is preliminary data.</text>
</comment>
<gene>
    <name evidence="2" type="ORF">CASFOL_000311</name>
</gene>
<organism evidence="2 3">
    <name type="scientific">Castilleja foliolosa</name>
    <dbReference type="NCBI Taxonomy" id="1961234"/>
    <lineage>
        <taxon>Eukaryota</taxon>
        <taxon>Viridiplantae</taxon>
        <taxon>Streptophyta</taxon>
        <taxon>Embryophyta</taxon>
        <taxon>Tracheophyta</taxon>
        <taxon>Spermatophyta</taxon>
        <taxon>Magnoliopsida</taxon>
        <taxon>eudicotyledons</taxon>
        <taxon>Gunneridae</taxon>
        <taxon>Pentapetalae</taxon>
        <taxon>asterids</taxon>
        <taxon>lamiids</taxon>
        <taxon>Lamiales</taxon>
        <taxon>Orobanchaceae</taxon>
        <taxon>Pedicularideae</taxon>
        <taxon>Castillejinae</taxon>
        <taxon>Castilleja</taxon>
    </lineage>
</organism>
<feature type="region of interest" description="Disordered" evidence="1">
    <location>
        <begin position="1"/>
        <end position="41"/>
    </location>
</feature>
<proteinExistence type="predicted"/>
<accession>A0ABD3ESB8</accession>
<dbReference type="EMBL" id="JAVIJP010000001">
    <property type="protein sequence ID" value="KAL3655915.1"/>
    <property type="molecule type" value="Genomic_DNA"/>
</dbReference>
<dbReference type="AlphaFoldDB" id="A0ABD3ESB8"/>
<sequence>MKEPGSTYHEPRKKEDEEHFEAPKEPVIENERTPHEHCAEV</sequence>
<dbReference type="Proteomes" id="UP001632038">
    <property type="component" value="Unassembled WGS sequence"/>
</dbReference>
<protein>
    <submittedName>
        <fullName evidence="2">Uncharacterized protein</fullName>
    </submittedName>
</protein>
<reference evidence="3" key="1">
    <citation type="journal article" date="2024" name="IScience">
        <title>Strigolactones Initiate the Formation of Haustorium-like Structures in Castilleja.</title>
        <authorList>
            <person name="Buerger M."/>
            <person name="Peterson D."/>
            <person name="Chory J."/>
        </authorList>
    </citation>
    <scope>NUCLEOTIDE SEQUENCE [LARGE SCALE GENOMIC DNA]</scope>
</reference>